<dbReference type="GeneTree" id="ENSGT00940000161491"/>
<dbReference type="CDD" id="cd05768">
    <property type="entry name" value="IgC1_CH3_IgAGD_CH4_IgAEM"/>
    <property type="match status" value="1"/>
</dbReference>
<keyword evidence="1" id="KW-0393">Immunoglobulin domain</keyword>
<dbReference type="FunFam" id="2.60.40.10:FF:000998">
    <property type="entry name" value="Immunoglobulin heavy constant epsilon"/>
    <property type="match status" value="1"/>
</dbReference>
<feature type="domain" description="Ig-like" evidence="2">
    <location>
        <begin position="187"/>
        <end position="285"/>
    </location>
</feature>
<dbReference type="SMART" id="SM00407">
    <property type="entry name" value="IGc1"/>
    <property type="match status" value="2"/>
</dbReference>
<evidence type="ECO:0000259" key="2">
    <source>
        <dbReference type="PROSITE" id="PS50835"/>
    </source>
</evidence>
<reference evidence="3" key="2">
    <citation type="submission" date="2025-09" db="UniProtKB">
        <authorList>
            <consortium name="Ensembl"/>
        </authorList>
    </citation>
    <scope>IDENTIFICATION</scope>
</reference>
<dbReference type="FunFam" id="2.60.40.10:FF:000463">
    <property type="entry name" value="Immunoglobulin heavy constant gamma 1"/>
    <property type="match status" value="1"/>
</dbReference>
<evidence type="ECO:0000313" key="4">
    <source>
        <dbReference type="Proteomes" id="UP000694404"/>
    </source>
</evidence>
<dbReference type="InterPro" id="IPR013783">
    <property type="entry name" value="Ig-like_fold"/>
</dbReference>
<name>A0A8C0JB64_CHEAB</name>
<dbReference type="SUPFAM" id="SSF48726">
    <property type="entry name" value="Immunoglobulin"/>
    <property type="match status" value="3"/>
</dbReference>
<evidence type="ECO:0000256" key="1">
    <source>
        <dbReference type="ARBA" id="ARBA00023319"/>
    </source>
</evidence>
<dbReference type="PROSITE" id="PS00290">
    <property type="entry name" value="IG_MHC"/>
    <property type="match status" value="2"/>
</dbReference>
<dbReference type="Proteomes" id="UP000694404">
    <property type="component" value="Unplaced"/>
</dbReference>
<reference evidence="3" key="1">
    <citation type="submission" date="2025-08" db="UniProtKB">
        <authorList>
            <consortium name="Ensembl"/>
        </authorList>
    </citation>
    <scope>IDENTIFICATION</scope>
</reference>
<dbReference type="PANTHER" id="PTHR23411">
    <property type="entry name" value="TAPASIN"/>
    <property type="match status" value="1"/>
</dbReference>
<organism evidence="3 4">
    <name type="scientific">Chelonoidis abingdonii</name>
    <name type="common">Abingdon island giant tortoise</name>
    <name type="synonym">Testudo abingdonii</name>
    <dbReference type="NCBI Taxonomy" id="106734"/>
    <lineage>
        <taxon>Eukaryota</taxon>
        <taxon>Metazoa</taxon>
        <taxon>Chordata</taxon>
        <taxon>Craniata</taxon>
        <taxon>Vertebrata</taxon>
        <taxon>Euteleostomi</taxon>
        <taxon>Archelosauria</taxon>
        <taxon>Testudinata</taxon>
        <taxon>Testudines</taxon>
        <taxon>Cryptodira</taxon>
        <taxon>Durocryptodira</taxon>
        <taxon>Testudinoidea</taxon>
        <taxon>Testudinidae</taxon>
        <taxon>Chelonoidis</taxon>
    </lineage>
</organism>
<dbReference type="InterPro" id="IPR003597">
    <property type="entry name" value="Ig_C1-set"/>
</dbReference>
<dbReference type="Pfam" id="PF07654">
    <property type="entry name" value="C1-set"/>
    <property type="match status" value="2"/>
</dbReference>
<evidence type="ECO:0000313" key="3">
    <source>
        <dbReference type="Ensembl" id="ENSCABP00000029911.1"/>
    </source>
</evidence>
<sequence>LCWFPHYRCAAPASPALASPTQLCQCPPLPNRSPCQPSLPACYLKPCWSPHSQPAASPDTFSPGSPTWFSGDSQFETSSLAFLSDRAPTSPSVFPLFPCCDNVAGDDRAIFPEPVDIKWNSGRVTNGIKTSSHGTEQWRAFTLISQPPSLPGTWRPQYLCLVWHMTLNETLKVKVKPQNCDHCNRHPLEVSLLPPSLDDLYIAQNATISCLVSGMETPHSLEVSWNRGSWGPLVVVSRDPVLQEDGTCNATSILRVCVEEWQAGEEFTCTVKHQDFPSAIVKTIRKVHGQNSVSLRAPSVYVSPPHTEELALQEPTHITCLASGFQPRHILVTWTQQDRPVPQEAYINIGPMQEAGKEERYFIYSKLNVLASEWELGNTYTCVVGHKGLSMTFIHRSVDKSSGKPTAVNVSVILSDTNVTCY</sequence>
<feature type="domain" description="Ig-like" evidence="2">
    <location>
        <begin position="298"/>
        <end position="399"/>
    </location>
</feature>
<dbReference type="InterPro" id="IPR007110">
    <property type="entry name" value="Ig-like_dom"/>
</dbReference>
<dbReference type="InterPro" id="IPR003006">
    <property type="entry name" value="Ig/MHC_CS"/>
</dbReference>
<dbReference type="AlphaFoldDB" id="A0A8C0JB64"/>
<dbReference type="InterPro" id="IPR036179">
    <property type="entry name" value="Ig-like_dom_sf"/>
</dbReference>
<accession>A0A8C0JB64</accession>
<protein>
    <recommendedName>
        <fullName evidence="2">Ig-like domain-containing protein</fullName>
    </recommendedName>
</protein>
<proteinExistence type="predicted"/>
<dbReference type="Ensembl" id="ENSCABT00000032782.1">
    <property type="protein sequence ID" value="ENSCABP00000029911.1"/>
    <property type="gene ID" value="ENSCABG00000021943.1"/>
</dbReference>
<dbReference type="PROSITE" id="PS50835">
    <property type="entry name" value="IG_LIKE"/>
    <property type="match status" value="2"/>
</dbReference>
<keyword evidence="4" id="KW-1185">Reference proteome</keyword>
<dbReference type="Gene3D" id="2.60.40.10">
    <property type="entry name" value="Immunoglobulins"/>
    <property type="match status" value="3"/>
</dbReference>
<dbReference type="InterPro" id="IPR050380">
    <property type="entry name" value="Immune_Resp_Modulators"/>
</dbReference>